<dbReference type="SUPFAM" id="SSF46689">
    <property type="entry name" value="Homeodomain-like"/>
    <property type="match status" value="2"/>
</dbReference>
<gene>
    <name evidence="5" type="ORF">BO225_11590</name>
</gene>
<dbReference type="EMBL" id="MPKA01000139">
    <property type="protein sequence ID" value="OLU43899.1"/>
    <property type="molecule type" value="Genomic_DNA"/>
</dbReference>
<dbReference type="PANTHER" id="PTHR43280:SF34">
    <property type="entry name" value="ARAC-FAMILY TRANSCRIPTIONAL REGULATOR"/>
    <property type="match status" value="1"/>
</dbReference>
<protein>
    <recommendedName>
        <fullName evidence="4">HTH araC/xylS-type domain-containing protein</fullName>
    </recommendedName>
</protein>
<evidence type="ECO:0000256" key="2">
    <source>
        <dbReference type="ARBA" id="ARBA00023125"/>
    </source>
</evidence>
<dbReference type="SUPFAM" id="SSF51215">
    <property type="entry name" value="Regulatory protein AraC"/>
    <property type="match status" value="1"/>
</dbReference>
<keyword evidence="1" id="KW-0805">Transcription regulation</keyword>
<dbReference type="SMART" id="SM00342">
    <property type="entry name" value="HTH_ARAC"/>
    <property type="match status" value="1"/>
</dbReference>
<evidence type="ECO:0000256" key="3">
    <source>
        <dbReference type="ARBA" id="ARBA00023163"/>
    </source>
</evidence>
<dbReference type="PROSITE" id="PS01124">
    <property type="entry name" value="HTH_ARAC_FAMILY_2"/>
    <property type="match status" value="1"/>
</dbReference>
<dbReference type="STRING" id="1862672.BO225_11590"/>
<evidence type="ECO:0000256" key="1">
    <source>
        <dbReference type="ARBA" id="ARBA00023015"/>
    </source>
</evidence>
<evidence type="ECO:0000313" key="5">
    <source>
        <dbReference type="EMBL" id="OLU43899.1"/>
    </source>
</evidence>
<comment type="caution">
    <text evidence="5">The sequence shown here is derived from an EMBL/GenBank/DDBJ whole genome shotgun (WGS) entry which is preliminary data.</text>
</comment>
<dbReference type="PROSITE" id="PS00041">
    <property type="entry name" value="HTH_ARAC_FAMILY_1"/>
    <property type="match status" value="1"/>
</dbReference>
<dbReference type="Pfam" id="PF07883">
    <property type="entry name" value="Cupin_2"/>
    <property type="match status" value="1"/>
</dbReference>
<dbReference type="GO" id="GO:0003700">
    <property type="term" value="F:DNA-binding transcription factor activity"/>
    <property type="evidence" value="ECO:0007669"/>
    <property type="project" value="InterPro"/>
</dbReference>
<dbReference type="PANTHER" id="PTHR43280">
    <property type="entry name" value="ARAC-FAMILY TRANSCRIPTIONAL REGULATOR"/>
    <property type="match status" value="1"/>
</dbReference>
<dbReference type="Gene3D" id="1.10.10.60">
    <property type="entry name" value="Homeodomain-like"/>
    <property type="match status" value="2"/>
</dbReference>
<dbReference type="InterPro" id="IPR009057">
    <property type="entry name" value="Homeodomain-like_sf"/>
</dbReference>
<accession>A0A1U7NJQ2</accession>
<keyword evidence="3" id="KW-0804">Transcription</keyword>
<dbReference type="GeneID" id="78276572"/>
<dbReference type="InterPro" id="IPR037923">
    <property type="entry name" value="HTH-like"/>
</dbReference>
<proteinExistence type="predicted"/>
<reference evidence="5 6" key="1">
    <citation type="submission" date="2016-11" db="EMBL/GenBank/DDBJ databases">
        <title>Description of two novel members of the family Erysipelotrichaceae: Ileibacterium lipovorans gen. nov., sp. nov. and Dubosiella newyorkensis, gen. nov., sp. nov.</title>
        <authorList>
            <person name="Cox L.M."/>
            <person name="Sohn J."/>
            <person name="Tyrrell K.L."/>
            <person name="Citron D.M."/>
            <person name="Lawson P.A."/>
            <person name="Patel N.B."/>
            <person name="Iizumi T."/>
            <person name="Perez-Perez G.I."/>
            <person name="Goldstein E.J."/>
            <person name="Blaser M.J."/>
        </authorList>
    </citation>
    <scope>NUCLEOTIDE SEQUENCE [LARGE SCALE GENOMIC DNA]</scope>
    <source>
        <strain evidence="5 6">NYU-BL-A4</strain>
    </source>
</reference>
<evidence type="ECO:0000259" key="4">
    <source>
        <dbReference type="PROSITE" id="PS01124"/>
    </source>
</evidence>
<dbReference type="InterPro" id="IPR018060">
    <property type="entry name" value="HTH_AraC"/>
</dbReference>
<dbReference type="Pfam" id="PF12833">
    <property type="entry name" value="HTH_18"/>
    <property type="match status" value="1"/>
</dbReference>
<keyword evidence="6" id="KW-1185">Reference proteome</keyword>
<dbReference type="OrthoDB" id="9782503at2"/>
<dbReference type="GO" id="GO:0043565">
    <property type="term" value="F:sequence-specific DNA binding"/>
    <property type="evidence" value="ECO:0007669"/>
    <property type="project" value="InterPro"/>
</dbReference>
<organism evidence="5 6">
    <name type="scientific">Dubosiella newyorkensis</name>
    <dbReference type="NCBI Taxonomy" id="1862672"/>
    <lineage>
        <taxon>Bacteria</taxon>
        <taxon>Bacillati</taxon>
        <taxon>Bacillota</taxon>
        <taxon>Erysipelotrichia</taxon>
        <taxon>Erysipelotrichales</taxon>
        <taxon>Erysipelotrichaceae</taxon>
        <taxon>Dubosiella</taxon>
    </lineage>
</organism>
<dbReference type="InterPro" id="IPR014710">
    <property type="entry name" value="RmlC-like_jellyroll"/>
</dbReference>
<dbReference type="InterPro" id="IPR018062">
    <property type="entry name" value="HTH_AraC-typ_CS"/>
</dbReference>
<dbReference type="Proteomes" id="UP000186705">
    <property type="component" value="Unassembled WGS sequence"/>
</dbReference>
<keyword evidence="2" id="KW-0238">DNA-binding</keyword>
<evidence type="ECO:0000313" key="6">
    <source>
        <dbReference type="Proteomes" id="UP000186705"/>
    </source>
</evidence>
<dbReference type="AlphaFoldDB" id="A0A1U7NJQ2"/>
<dbReference type="RefSeq" id="WP_076342383.1">
    <property type="nucleotide sequence ID" value="NZ_JBGNFS010000013.1"/>
</dbReference>
<name>A0A1U7NJQ2_9FIRM</name>
<feature type="domain" description="HTH araC/xylS-type" evidence="4">
    <location>
        <begin position="188"/>
        <end position="285"/>
    </location>
</feature>
<dbReference type="InterPro" id="IPR013096">
    <property type="entry name" value="Cupin_2"/>
</dbReference>
<sequence length="292" mass="34731">MKEKLRTEFNQRQNMIQPDFELYYYTDTNLQSVNTHKHDYYEILFFLEGDVSTIVNGESYSLEPGDLLIVPPNVFHQTKINTTKVPYRRFTLWISTAFYQKMVHLDPSFGYWEKPVVEEKKYHYHLDNITSYNIQSKIVRLLESMHYDEFGKHAYERLCCSDVMLSINQLLYEQDHPYELKEGQSLAESLFNYIKMHIDEDISLESLAKTFYISKYYISHLFKSHVGMSVHQYIIKKRLNLVCSAILSDMEITKACEQAGFKNYSNFYRAFVKEYGVSPKEYKEKHRIEPAP</sequence>
<dbReference type="Gene3D" id="2.60.120.10">
    <property type="entry name" value="Jelly Rolls"/>
    <property type="match status" value="1"/>
</dbReference>